<feature type="region of interest" description="Disordered" evidence="1">
    <location>
        <begin position="128"/>
        <end position="159"/>
    </location>
</feature>
<evidence type="ECO:0000313" key="2">
    <source>
        <dbReference type="EMBL" id="KAJ8415706.1"/>
    </source>
</evidence>
<proteinExistence type="predicted"/>
<evidence type="ECO:0000256" key="1">
    <source>
        <dbReference type="SAM" id="MobiDB-lite"/>
    </source>
</evidence>
<evidence type="ECO:0000313" key="3">
    <source>
        <dbReference type="Proteomes" id="UP001221898"/>
    </source>
</evidence>
<dbReference type="AlphaFoldDB" id="A0AAD7WZQ0"/>
<keyword evidence="3" id="KW-1185">Reference proteome</keyword>
<name>A0AAD7WZQ0_9TELE</name>
<protein>
    <submittedName>
        <fullName evidence="2">Uncharacterized protein</fullName>
    </submittedName>
</protein>
<accession>A0AAD7WZQ0</accession>
<dbReference type="Proteomes" id="UP001221898">
    <property type="component" value="Unassembled WGS sequence"/>
</dbReference>
<reference evidence="2" key="1">
    <citation type="journal article" date="2023" name="Science">
        <title>Genome structures resolve the early diversification of teleost fishes.</title>
        <authorList>
            <person name="Parey E."/>
            <person name="Louis A."/>
            <person name="Montfort J."/>
            <person name="Bouchez O."/>
            <person name="Roques C."/>
            <person name="Iampietro C."/>
            <person name="Lluch J."/>
            <person name="Castinel A."/>
            <person name="Donnadieu C."/>
            <person name="Desvignes T."/>
            <person name="Floi Bucao C."/>
            <person name="Jouanno E."/>
            <person name="Wen M."/>
            <person name="Mejri S."/>
            <person name="Dirks R."/>
            <person name="Jansen H."/>
            <person name="Henkel C."/>
            <person name="Chen W.J."/>
            <person name="Zahm M."/>
            <person name="Cabau C."/>
            <person name="Klopp C."/>
            <person name="Thompson A.W."/>
            <person name="Robinson-Rechavi M."/>
            <person name="Braasch I."/>
            <person name="Lecointre G."/>
            <person name="Bobe J."/>
            <person name="Postlethwait J.H."/>
            <person name="Berthelot C."/>
            <person name="Roest Crollius H."/>
            <person name="Guiguen Y."/>
        </authorList>
    </citation>
    <scope>NUCLEOTIDE SEQUENCE</scope>
    <source>
        <strain evidence="2">NC1722</strain>
    </source>
</reference>
<feature type="region of interest" description="Disordered" evidence="1">
    <location>
        <begin position="61"/>
        <end position="84"/>
    </location>
</feature>
<gene>
    <name evidence="2" type="ORF">AAFF_G00402630</name>
</gene>
<dbReference type="EMBL" id="JAINUG010000008">
    <property type="protein sequence ID" value="KAJ8415706.1"/>
    <property type="molecule type" value="Genomic_DNA"/>
</dbReference>
<comment type="caution">
    <text evidence="2">The sequence shown here is derived from an EMBL/GenBank/DDBJ whole genome shotgun (WGS) entry which is preliminary data.</text>
</comment>
<organism evidence="2 3">
    <name type="scientific">Aldrovandia affinis</name>
    <dbReference type="NCBI Taxonomy" id="143900"/>
    <lineage>
        <taxon>Eukaryota</taxon>
        <taxon>Metazoa</taxon>
        <taxon>Chordata</taxon>
        <taxon>Craniata</taxon>
        <taxon>Vertebrata</taxon>
        <taxon>Euteleostomi</taxon>
        <taxon>Actinopterygii</taxon>
        <taxon>Neopterygii</taxon>
        <taxon>Teleostei</taxon>
        <taxon>Notacanthiformes</taxon>
        <taxon>Halosauridae</taxon>
        <taxon>Aldrovandia</taxon>
    </lineage>
</organism>
<sequence>MKGFPLSQPVSVSRVALDYVPPSPSRRTLFLHHHGYHAYLTVALRYRCSLNWRTEVRHDTKVQRNHGAPPPTPDPTSEADEPRAAEICGEGRGGRAFDKLDLMQEPDPYPSNPGRTLCLAGGLRRLQTSRQRAEPGHPRALAPLRPGFASELPWSPPAGDALARTDNTRRSHAQKLTMLNLC</sequence>